<feature type="compositionally biased region" description="Low complexity" evidence="1">
    <location>
        <begin position="103"/>
        <end position="123"/>
    </location>
</feature>
<dbReference type="EMBL" id="BSUO01000001">
    <property type="protein sequence ID" value="GMA42127.1"/>
    <property type="molecule type" value="Genomic_DNA"/>
</dbReference>
<keyword evidence="4" id="KW-1185">Reference proteome</keyword>
<evidence type="ECO:0000313" key="3">
    <source>
        <dbReference type="EMBL" id="GMA42127.1"/>
    </source>
</evidence>
<protein>
    <submittedName>
        <fullName evidence="3">Uncharacterized protein</fullName>
    </submittedName>
</protein>
<reference evidence="4" key="1">
    <citation type="journal article" date="2019" name="Int. J. Syst. Evol. Microbiol.">
        <title>The Global Catalogue of Microorganisms (GCM) 10K type strain sequencing project: providing services to taxonomists for standard genome sequencing and annotation.</title>
        <authorList>
            <consortium name="The Broad Institute Genomics Platform"/>
            <consortium name="The Broad Institute Genome Sequencing Center for Infectious Disease"/>
            <person name="Wu L."/>
            <person name="Ma J."/>
        </authorList>
    </citation>
    <scope>NUCLEOTIDE SEQUENCE [LARGE SCALE GENOMIC DNA]</scope>
    <source>
        <strain evidence="4">NBRC 113072</strain>
    </source>
</reference>
<accession>A0ABQ6IZJ7</accession>
<gene>
    <name evidence="3" type="ORF">GCM10025883_41720</name>
</gene>
<organism evidence="3 4">
    <name type="scientific">Mobilicoccus caccae</name>
    <dbReference type="NCBI Taxonomy" id="1859295"/>
    <lineage>
        <taxon>Bacteria</taxon>
        <taxon>Bacillati</taxon>
        <taxon>Actinomycetota</taxon>
        <taxon>Actinomycetes</taxon>
        <taxon>Micrococcales</taxon>
        <taxon>Dermatophilaceae</taxon>
        <taxon>Mobilicoccus</taxon>
    </lineage>
</organism>
<evidence type="ECO:0000313" key="4">
    <source>
        <dbReference type="Proteomes" id="UP001157126"/>
    </source>
</evidence>
<feature type="chain" id="PRO_5045438772" evidence="2">
    <location>
        <begin position="29"/>
        <end position="123"/>
    </location>
</feature>
<feature type="signal peptide" evidence="2">
    <location>
        <begin position="1"/>
        <end position="28"/>
    </location>
</feature>
<dbReference type="Proteomes" id="UP001157126">
    <property type="component" value="Unassembled WGS sequence"/>
</dbReference>
<sequence>MRLSTRLLALLGLLAVPVLLALASEQLAARPDAPLIREPVVTLDGVSDPPSDAAPPPEGDTPAEPVVPTQITRTVGPPPPPAEPGDDAVVGGSPGTAQNSQNSARSSGASTPGTATTTTEDEE</sequence>
<keyword evidence="2" id="KW-0732">Signal</keyword>
<dbReference type="RefSeq" id="WP_284305580.1">
    <property type="nucleotide sequence ID" value="NZ_BSUO01000001.1"/>
</dbReference>
<name>A0ABQ6IZJ7_9MICO</name>
<evidence type="ECO:0000256" key="1">
    <source>
        <dbReference type="SAM" id="MobiDB-lite"/>
    </source>
</evidence>
<comment type="caution">
    <text evidence="3">The sequence shown here is derived from an EMBL/GenBank/DDBJ whole genome shotgun (WGS) entry which is preliminary data.</text>
</comment>
<proteinExistence type="predicted"/>
<evidence type="ECO:0000256" key="2">
    <source>
        <dbReference type="SAM" id="SignalP"/>
    </source>
</evidence>
<feature type="region of interest" description="Disordered" evidence="1">
    <location>
        <begin position="30"/>
        <end position="123"/>
    </location>
</feature>